<reference evidence="1 2" key="1">
    <citation type="journal article" date="2022" name="DNA Res.">
        <title>Chromosomal-level genome assembly of the orchid tree Bauhinia variegata (Leguminosae; Cercidoideae) supports the allotetraploid origin hypothesis of Bauhinia.</title>
        <authorList>
            <person name="Zhong Y."/>
            <person name="Chen Y."/>
            <person name="Zheng D."/>
            <person name="Pang J."/>
            <person name="Liu Y."/>
            <person name="Luo S."/>
            <person name="Meng S."/>
            <person name="Qian L."/>
            <person name="Wei D."/>
            <person name="Dai S."/>
            <person name="Zhou R."/>
        </authorList>
    </citation>
    <scope>NUCLEOTIDE SEQUENCE [LARGE SCALE GENOMIC DNA]</scope>
    <source>
        <strain evidence="1">BV-YZ2020</strain>
    </source>
</reference>
<gene>
    <name evidence="1" type="ORF">L6164_014595</name>
</gene>
<accession>A0ACB9NLI4</accession>
<name>A0ACB9NLI4_BAUVA</name>
<dbReference type="Proteomes" id="UP000828941">
    <property type="component" value="Chromosome 6"/>
</dbReference>
<evidence type="ECO:0000313" key="1">
    <source>
        <dbReference type="EMBL" id="KAI4336016.1"/>
    </source>
</evidence>
<dbReference type="EMBL" id="CM039431">
    <property type="protein sequence ID" value="KAI4336016.1"/>
    <property type="molecule type" value="Genomic_DNA"/>
</dbReference>
<evidence type="ECO:0000313" key="2">
    <source>
        <dbReference type="Proteomes" id="UP000828941"/>
    </source>
</evidence>
<protein>
    <submittedName>
        <fullName evidence="1">Uncharacterized protein</fullName>
    </submittedName>
</protein>
<keyword evidence="2" id="KW-1185">Reference proteome</keyword>
<proteinExistence type="predicted"/>
<comment type="caution">
    <text evidence="1">The sequence shown here is derived from an EMBL/GenBank/DDBJ whole genome shotgun (WGS) entry which is preliminary data.</text>
</comment>
<organism evidence="1 2">
    <name type="scientific">Bauhinia variegata</name>
    <name type="common">Purple orchid tree</name>
    <name type="synonym">Phanera variegata</name>
    <dbReference type="NCBI Taxonomy" id="167791"/>
    <lineage>
        <taxon>Eukaryota</taxon>
        <taxon>Viridiplantae</taxon>
        <taxon>Streptophyta</taxon>
        <taxon>Embryophyta</taxon>
        <taxon>Tracheophyta</taxon>
        <taxon>Spermatophyta</taxon>
        <taxon>Magnoliopsida</taxon>
        <taxon>eudicotyledons</taxon>
        <taxon>Gunneridae</taxon>
        <taxon>Pentapetalae</taxon>
        <taxon>rosids</taxon>
        <taxon>fabids</taxon>
        <taxon>Fabales</taxon>
        <taxon>Fabaceae</taxon>
        <taxon>Cercidoideae</taxon>
        <taxon>Cercideae</taxon>
        <taxon>Bauhiniinae</taxon>
        <taxon>Bauhinia</taxon>
    </lineage>
</organism>
<sequence>MVKLETVRVYPGMTEELLTSITRKHPHWKHLVSAVDHRVDRALANLRPYAIAYHRALLSSLLGWPPPPSIFEFRC</sequence>